<dbReference type="EMBL" id="LR031571">
    <property type="protein sequence ID" value="VDC75124.1"/>
    <property type="molecule type" value="Genomic_DNA"/>
</dbReference>
<dbReference type="Gramene" id="A01p16990.2_BraZ1">
    <property type="protein sequence ID" value="A01p16990.2_BraZ1.CDS.1"/>
    <property type="gene ID" value="A01g16990.2_BraZ1"/>
</dbReference>
<dbReference type="EMBL" id="LS974617">
    <property type="protein sequence ID" value="CAG7887623.1"/>
    <property type="molecule type" value="Genomic_DNA"/>
</dbReference>
<evidence type="ECO:0000313" key="2">
    <source>
        <dbReference type="EMBL" id="VDC75124.1"/>
    </source>
</evidence>
<sequence>MGIYKHVSRLKKNKTHLFLTLQIVPPSLCPVRTIFMMSRSNTVLCYSLAALLVLTLAGSVRNGQLLGDGEDNLPASTEKKGRRSCEVWRGKQMMERPCEEIYMVEEGETLHSISDKCGDPFIVERNPHIHDPDDVFPGLLIRIQINLPTS</sequence>
<evidence type="ECO:0000313" key="1">
    <source>
        <dbReference type="EMBL" id="CAG7887623.1"/>
    </source>
</evidence>
<dbReference type="SMR" id="A0A3P5ZHT8"/>
<name>A0A3P5ZHT8_BRACM</name>
<reference evidence="2" key="1">
    <citation type="submission" date="2018-11" db="EMBL/GenBank/DDBJ databases">
        <authorList>
            <consortium name="Genoscope - CEA"/>
            <person name="William W."/>
        </authorList>
    </citation>
    <scope>NUCLEOTIDE SEQUENCE</scope>
</reference>
<dbReference type="InterPro" id="IPR036779">
    <property type="entry name" value="LysM_dom_sf"/>
</dbReference>
<protein>
    <recommendedName>
        <fullName evidence="3">LysM domain-containing protein</fullName>
    </recommendedName>
</protein>
<evidence type="ECO:0008006" key="3">
    <source>
        <dbReference type="Google" id="ProtNLM"/>
    </source>
</evidence>
<dbReference type="Proteomes" id="UP000694005">
    <property type="component" value="Chromosome A01"/>
</dbReference>
<gene>
    <name evidence="2" type="ORF">BRAA01T01626Z</name>
    <name evidence="1" type="ORF">BRAPAZ1V2_A01P16990.2</name>
</gene>
<dbReference type="Gene3D" id="3.10.350.10">
    <property type="entry name" value="LysM domain"/>
    <property type="match status" value="1"/>
</dbReference>
<dbReference type="AlphaFoldDB" id="A0A3P5ZHT8"/>
<dbReference type="PANTHER" id="PTHR33648">
    <property type="entry name" value="EMBRYO SAC 1"/>
    <property type="match status" value="1"/>
</dbReference>
<accession>A0A3P5ZHT8</accession>
<proteinExistence type="predicted"/>
<organism evidence="2">
    <name type="scientific">Brassica campestris</name>
    <name type="common">Field mustard</name>
    <dbReference type="NCBI Taxonomy" id="3711"/>
    <lineage>
        <taxon>Eukaryota</taxon>
        <taxon>Viridiplantae</taxon>
        <taxon>Streptophyta</taxon>
        <taxon>Embryophyta</taxon>
        <taxon>Tracheophyta</taxon>
        <taxon>Spermatophyta</taxon>
        <taxon>Magnoliopsida</taxon>
        <taxon>eudicotyledons</taxon>
        <taxon>Gunneridae</taxon>
        <taxon>Pentapetalae</taxon>
        <taxon>rosids</taxon>
        <taxon>malvids</taxon>
        <taxon>Brassicales</taxon>
        <taxon>Brassicaceae</taxon>
        <taxon>Brassiceae</taxon>
        <taxon>Brassica</taxon>
    </lineage>
</organism>
<dbReference type="PANTHER" id="PTHR33648:SF47">
    <property type="entry name" value="LYSM DOMAIN-CONTAINING PROTEIN"/>
    <property type="match status" value="1"/>
</dbReference>